<dbReference type="Proteomes" id="UP000594263">
    <property type="component" value="Unplaced"/>
</dbReference>
<evidence type="ECO:0000256" key="1">
    <source>
        <dbReference type="ARBA" id="ARBA00006765"/>
    </source>
</evidence>
<evidence type="ECO:0000313" key="4">
    <source>
        <dbReference type="Proteomes" id="UP000594263"/>
    </source>
</evidence>
<proteinExistence type="inferred from homology"/>
<dbReference type="GO" id="GO:0004497">
    <property type="term" value="F:monooxygenase activity"/>
    <property type="evidence" value="ECO:0007669"/>
    <property type="project" value="TreeGrafter"/>
</dbReference>
<evidence type="ECO:0000313" key="3">
    <source>
        <dbReference type="EnsemblPlants" id="Kaladp0059s0258.1.v1.1"/>
    </source>
</evidence>
<organism evidence="3 4">
    <name type="scientific">Kalanchoe fedtschenkoi</name>
    <name type="common">Lavender scallops</name>
    <name type="synonym">South American air plant</name>
    <dbReference type="NCBI Taxonomy" id="63787"/>
    <lineage>
        <taxon>Eukaryota</taxon>
        <taxon>Viridiplantae</taxon>
        <taxon>Streptophyta</taxon>
        <taxon>Embryophyta</taxon>
        <taxon>Tracheophyta</taxon>
        <taxon>Spermatophyta</taxon>
        <taxon>Magnoliopsida</taxon>
        <taxon>eudicotyledons</taxon>
        <taxon>Gunneridae</taxon>
        <taxon>Pentapetalae</taxon>
        <taxon>Saxifragales</taxon>
        <taxon>Crassulaceae</taxon>
        <taxon>Kalanchoe</taxon>
    </lineage>
</organism>
<dbReference type="Pfam" id="PF05042">
    <property type="entry name" value="Caleosin"/>
    <property type="match status" value="1"/>
</dbReference>
<protein>
    <submittedName>
        <fullName evidence="3">Uncharacterized protein</fullName>
    </submittedName>
</protein>
<evidence type="ECO:0000256" key="2">
    <source>
        <dbReference type="SAM" id="SignalP"/>
    </source>
</evidence>
<dbReference type="OMA" id="HYEFAID"/>
<keyword evidence="4" id="KW-1185">Reference proteome</keyword>
<dbReference type="GO" id="GO:0005509">
    <property type="term" value="F:calcium ion binding"/>
    <property type="evidence" value="ECO:0007669"/>
    <property type="project" value="TreeGrafter"/>
</dbReference>
<comment type="similarity">
    <text evidence="1">Belongs to the caleosin family.</text>
</comment>
<feature type="signal peptide" evidence="2">
    <location>
        <begin position="1"/>
        <end position="18"/>
    </location>
</feature>
<sequence length="196" mass="21713">MAFLMLTVLFLVAQAVQGDDNALALKKHVAFFDRTHDGIIKVSETIEGFKAIGFGAFKAGTSAILIHTALSSKTRPGESFDPTFPIVIENIKFGKHGSDSGVYDKEGRFVPEKFEEIFAKHAHTNPNALTATELDELLKANREPKDFLGWAEAAAEWKLLFDLGKDADNLLQKETVRRIFDGSLFFELEKKHSGGK</sequence>
<dbReference type="Gramene" id="Kaladp0059s0258.1.v1.1">
    <property type="protein sequence ID" value="Kaladp0059s0258.1.v1.1"/>
    <property type="gene ID" value="Kaladp0059s0258.v1.1"/>
</dbReference>
<dbReference type="InterPro" id="IPR007736">
    <property type="entry name" value="Caleosin-related"/>
</dbReference>
<dbReference type="PANTHER" id="PTHR31495:SF1">
    <property type="entry name" value="INACTIVE PEROXYGENASE-LIKE PROTEIN-RELATED"/>
    <property type="match status" value="1"/>
</dbReference>
<dbReference type="PANTHER" id="PTHR31495">
    <property type="entry name" value="PEROXYGENASE 3-RELATED"/>
    <property type="match status" value="1"/>
</dbReference>
<accession>A0A7N0UBA2</accession>
<name>A0A7N0UBA2_KALFE</name>
<feature type="chain" id="PRO_5029847602" evidence="2">
    <location>
        <begin position="19"/>
        <end position="196"/>
    </location>
</feature>
<reference evidence="3" key="1">
    <citation type="submission" date="2021-01" db="UniProtKB">
        <authorList>
            <consortium name="EnsemblPlants"/>
        </authorList>
    </citation>
    <scope>IDENTIFICATION</scope>
</reference>
<dbReference type="EnsemblPlants" id="Kaladp0059s0258.1.v1.1">
    <property type="protein sequence ID" value="Kaladp0059s0258.1.v1.1"/>
    <property type="gene ID" value="Kaladp0059s0258.v1.1"/>
</dbReference>
<keyword evidence="2" id="KW-0732">Signal</keyword>
<dbReference type="AlphaFoldDB" id="A0A7N0UBA2"/>